<organism evidence="1 2">
    <name type="scientific">Lasiosphaeria hispida</name>
    <dbReference type="NCBI Taxonomy" id="260671"/>
    <lineage>
        <taxon>Eukaryota</taxon>
        <taxon>Fungi</taxon>
        <taxon>Dikarya</taxon>
        <taxon>Ascomycota</taxon>
        <taxon>Pezizomycotina</taxon>
        <taxon>Sordariomycetes</taxon>
        <taxon>Sordariomycetidae</taxon>
        <taxon>Sordariales</taxon>
        <taxon>Lasiosphaeriaceae</taxon>
        <taxon>Lasiosphaeria</taxon>
    </lineage>
</organism>
<gene>
    <name evidence="1" type="ORF">B0T25DRAFT_1966</name>
</gene>
<dbReference type="EMBL" id="JAUIQD010000001">
    <property type="protein sequence ID" value="KAK3362274.1"/>
    <property type="molecule type" value="Genomic_DNA"/>
</dbReference>
<evidence type="ECO:0000313" key="1">
    <source>
        <dbReference type="EMBL" id="KAK3362274.1"/>
    </source>
</evidence>
<comment type="caution">
    <text evidence="1">The sequence shown here is derived from an EMBL/GenBank/DDBJ whole genome shotgun (WGS) entry which is preliminary data.</text>
</comment>
<evidence type="ECO:0000313" key="2">
    <source>
        <dbReference type="Proteomes" id="UP001275084"/>
    </source>
</evidence>
<reference evidence="1" key="1">
    <citation type="journal article" date="2023" name="Mol. Phylogenet. Evol.">
        <title>Genome-scale phylogeny and comparative genomics of the fungal order Sordariales.</title>
        <authorList>
            <person name="Hensen N."/>
            <person name="Bonometti L."/>
            <person name="Westerberg I."/>
            <person name="Brannstrom I.O."/>
            <person name="Guillou S."/>
            <person name="Cros-Aarteil S."/>
            <person name="Calhoun S."/>
            <person name="Haridas S."/>
            <person name="Kuo A."/>
            <person name="Mondo S."/>
            <person name="Pangilinan J."/>
            <person name="Riley R."/>
            <person name="LaButti K."/>
            <person name="Andreopoulos B."/>
            <person name="Lipzen A."/>
            <person name="Chen C."/>
            <person name="Yan M."/>
            <person name="Daum C."/>
            <person name="Ng V."/>
            <person name="Clum A."/>
            <person name="Steindorff A."/>
            <person name="Ohm R.A."/>
            <person name="Martin F."/>
            <person name="Silar P."/>
            <person name="Natvig D.O."/>
            <person name="Lalanne C."/>
            <person name="Gautier V."/>
            <person name="Ament-Velasquez S.L."/>
            <person name="Kruys A."/>
            <person name="Hutchinson M.I."/>
            <person name="Powell A.J."/>
            <person name="Barry K."/>
            <person name="Miller A.N."/>
            <person name="Grigoriev I.V."/>
            <person name="Debuchy R."/>
            <person name="Gladieux P."/>
            <person name="Hiltunen Thoren M."/>
            <person name="Johannesson H."/>
        </authorList>
    </citation>
    <scope>NUCLEOTIDE SEQUENCE</scope>
    <source>
        <strain evidence="1">CBS 955.72</strain>
    </source>
</reference>
<reference evidence="1" key="2">
    <citation type="submission" date="2023-06" db="EMBL/GenBank/DDBJ databases">
        <authorList>
            <consortium name="Lawrence Berkeley National Laboratory"/>
            <person name="Haridas S."/>
            <person name="Hensen N."/>
            <person name="Bonometti L."/>
            <person name="Westerberg I."/>
            <person name="Brannstrom I.O."/>
            <person name="Guillou S."/>
            <person name="Cros-Aarteil S."/>
            <person name="Calhoun S."/>
            <person name="Kuo A."/>
            <person name="Mondo S."/>
            <person name="Pangilinan J."/>
            <person name="Riley R."/>
            <person name="Labutti K."/>
            <person name="Andreopoulos B."/>
            <person name="Lipzen A."/>
            <person name="Chen C."/>
            <person name="Yanf M."/>
            <person name="Daum C."/>
            <person name="Ng V."/>
            <person name="Clum A."/>
            <person name="Steindorff A."/>
            <person name="Ohm R."/>
            <person name="Martin F."/>
            <person name="Silar P."/>
            <person name="Natvig D."/>
            <person name="Lalanne C."/>
            <person name="Gautier V."/>
            <person name="Ament-Velasquez S.L."/>
            <person name="Kruys A."/>
            <person name="Hutchinson M.I."/>
            <person name="Powell A.J."/>
            <person name="Barry K."/>
            <person name="Miller A.N."/>
            <person name="Grigoriev I.V."/>
            <person name="Debuchy R."/>
            <person name="Gladieux P."/>
            <person name="Thoren M.H."/>
            <person name="Johannesson H."/>
        </authorList>
    </citation>
    <scope>NUCLEOTIDE SEQUENCE</scope>
    <source>
        <strain evidence="1">CBS 955.72</strain>
    </source>
</reference>
<proteinExistence type="predicted"/>
<dbReference type="Proteomes" id="UP001275084">
    <property type="component" value="Unassembled WGS sequence"/>
</dbReference>
<protein>
    <submittedName>
        <fullName evidence="1">Uncharacterized protein</fullName>
    </submittedName>
</protein>
<keyword evidence="2" id="KW-1185">Reference proteome</keyword>
<dbReference type="AlphaFoldDB" id="A0AAJ0HTG0"/>
<name>A0AAJ0HTG0_9PEZI</name>
<sequence length="216" mass="23652">MYPILTALPSRQRQQTRVEGWDYSQRDNRIVCHPFSYYPRCLTDHTTAFSANLCLSALLRYSSYLCLNAVLLGNLKHSYPLSLLAGAPYTLPPPLNKMRVGIWDGSDTSALPELPTQTPDLCTMILEQVTSHHSLELVASAAGWSTLAAYAGKEREGRPTGVFLSPPASQVASNLKIMTKAAANLVQAELDQAKSGLVRLGKVEPGRCFWTGDLCV</sequence>
<accession>A0AAJ0HTG0</accession>